<dbReference type="OrthoDB" id="7069296at2"/>
<proteinExistence type="predicted"/>
<dbReference type="RefSeq" id="WP_067665634.1">
    <property type="nucleotide sequence ID" value="NZ_FQXG01000003.1"/>
</dbReference>
<sequence length="463" mass="51766">MKVGVCIFDHTDTATSGWRSSEGSEAERIDSISELATDTMWVTNLPYYDFRKLNLHRSPNIVDAQYFRSSIKLLTDELGLGETPDRLASVLSGFFSRMIAVAESNGISVQSPDYRYLKSLGLELATSLLRKRPRGAFGKMLKEVWSQSTQQNQAMQNAMVPRGANAYAFTLPRGAYFRWILSQNFPSATHWEKHSFGADQIVIGVQDGVKLPGTTEAMAALKDLMKTKAGFFRLSVQSMDPHYQKFSAYGSGSNVMRGYASLPEILRLSQYSKIAIGDGWKADCGKLEFPERFDMAANEFSFSRGLLFENVFAAYGSSSLSDTYFPSITAYLRAYDRIACSYFAEAFQEFNFSVGSYSTGKIMVYVRPQEVTQVVNLALSLGLLPPMDLLMVAEGVEVDNAKYKIPPVLRQRIDQDYICRLYRGLASRPDKLVDALVKMDRVVLEPRAERAKSLTAVLASLQQ</sequence>
<gene>
    <name evidence="1" type="ORF">SAMN02745129_2158</name>
</gene>
<reference evidence="1 2" key="1">
    <citation type="submission" date="2016-11" db="EMBL/GenBank/DDBJ databases">
        <authorList>
            <person name="Jaros S."/>
            <person name="Januszkiewicz K."/>
            <person name="Wedrychowicz H."/>
        </authorList>
    </citation>
    <scope>NUCLEOTIDE SEQUENCE [LARGE SCALE GENOMIC DNA]</scope>
    <source>
        <strain evidence="1 2">DSM 16917</strain>
    </source>
</reference>
<dbReference type="EMBL" id="FQXG01000003">
    <property type="protein sequence ID" value="SHH50510.1"/>
    <property type="molecule type" value="Genomic_DNA"/>
</dbReference>
<name>A0A1M5TIL6_9GAMM</name>
<evidence type="ECO:0000313" key="1">
    <source>
        <dbReference type="EMBL" id="SHH50510.1"/>
    </source>
</evidence>
<evidence type="ECO:0000313" key="2">
    <source>
        <dbReference type="Proteomes" id="UP000184268"/>
    </source>
</evidence>
<accession>A0A1M5TIL6</accession>
<dbReference type="Proteomes" id="UP000184268">
    <property type="component" value="Unassembled WGS sequence"/>
</dbReference>
<organism evidence="1 2">
    <name type="scientific">Ferrimonas marina</name>
    <dbReference type="NCBI Taxonomy" id="299255"/>
    <lineage>
        <taxon>Bacteria</taxon>
        <taxon>Pseudomonadati</taxon>
        <taxon>Pseudomonadota</taxon>
        <taxon>Gammaproteobacteria</taxon>
        <taxon>Alteromonadales</taxon>
        <taxon>Ferrimonadaceae</taxon>
        <taxon>Ferrimonas</taxon>
    </lineage>
</organism>
<protein>
    <submittedName>
        <fullName evidence="1">Uncharacterized protein</fullName>
    </submittedName>
</protein>
<keyword evidence="2" id="KW-1185">Reference proteome</keyword>
<dbReference type="AlphaFoldDB" id="A0A1M5TIL6"/>
<dbReference type="STRING" id="299255.SAMN02745129_2158"/>